<name>A0A450SW25_9GAMM</name>
<accession>A0A450SW25</accession>
<gene>
    <name evidence="2" type="ORF">BECKDK2373C_GA0170839_106311</name>
</gene>
<organism evidence="2">
    <name type="scientific">Candidatus Kentrum sp. DK</name>
    <dbReference type="NCBI Taxonomy" id="2126562"/>
    <lineage>
        <taxon>Bacteria</taxon>
        <taxon>Pseudomonadati</taxon>
        <taxon>Pseudomonadota</taxon>
        <taxon>Gammaproteobacteria</taxon>
        <taxon>Candidatus Kentrum</taxon>
    </lineage>
</organism>
<reference evidence="2" key="1">
    <citation type="submission" date="2019-02" db="EMBL/GenBank/DDBJ databases">
        <authorList>
            <person name="Gruber-Vodicka R. H."/>
            <person name="Seah K. B. B."/>
        </authorList>
    </citation>
    <scope>NUCLEOTIDE SEQUENCE</scope>
    <source>
        <strain evidence="2">BECK_DK161</strain>
    </source>
</reference>
<dbReference type="EMBL" id="CAADEY010000063">
    <property type="protein sequence ID" value="VFJ58085.1"/>
    <property type="molecule type" value="Genomic_DNA"/>
</dbReference>
<evidence type="ECO:0000256" key="1">
    <source>
        <dbReference type="SAM" id="MobiDB-lite"/>
    </source>
</evidence>
<feature type="region of interest" description="Disordered" evidence="1">
    <location>
        <begin position="42"/>
        <end position="61"/>
    </location>
</feature>
<dbReference type="AlphaFoldDB" id="A0A450SW25"/>
<proteinExistence type="predicted"/>
<sequence length="61" mass="6914">MQAIPTPYPASPNRDRDHMDQHVLLHGIGWDDYEAVLAMQRQERPSTAAPKSPGLWLRYAG</sequence>
<evidence type="ECO:0000313" key="2">
    <source>
        <dbReference type="EMBL" id="VFJ58085.1"/>
    </source>
</evidence>
<protein>
    <submittedName>
        <fullName evidence="2">Uncharacterized protein</fullName>
    </submittedName>
</protein>